<dbReference type="PANTHER" id="PTHR31544">
    <property type="entry name" value="AIG2-LIKE PROTEIN D"/>
    <property type="match status" value="1"/>
</dbReference>
<dbReference type="PANTHER" id="PTHR31544:SF2">
    <property type="entry name" value="AIG2-LIKE PROTEIN D"/>
    <property type="match status" value="1"/>
</dbReference>
<keyword evidence="4" id="KW-0012">Acyltransferase</keyword>
<dbReference type="InterPro" id="IPR045038">
    <property type="entry name" value="AIG2-like"/>
</dbReference>
<dbReference type="InterPro" id="IPR013024">
    <property type="entry name" value="GGCT-like"/>
</dbReference>
<dbReference type="InterPro" id="IPR009288">
    <property type="entry name" value="AIG2-like_dom"/>
</dbReference>
<dbReference type="InterPro" id="IPR036568">
    <property type="entry name" value="GGCT-like_sf"/>
</dbReference>
<dbReference type="GO" id="GO:0016746">
    <property type="term" value="F:acyltransferase activity"/>
    <property type="evidence" value="ECO:0007669"/>
    <property type="project" value="UniProtKB-KW"/>
</dbReference>
<protein>
    <recommendedName>
        <fullName evidence="5">Putative gamma-glutamylcyclotransferase</fullName>
    </recommendedName>
</protein>
<dbReference type="AlphaFoldDB" id="A0AA38S7S7"/>
<sequence>MASSNSIPPLGVASNANGNSNNGGYNVFVYGSLLADDVVRVLLHRIPQASPSTLHGYSAALVTWIIHIIHQRACLSAILPVENKKVTGRVLMGITAPELDILDKFEDFEYEKRAVDVSLLDTSEVLQAYTYVWAKSDDPNLYGEWDFKVWKESKMKDFVNMTMGFVEEQDSKPRVATYESYYDNKHKE</sequence>
<evidence type="ECO:0000259" key="6">
    <source>
        <dbReference type="Pfam" id="PF06094"/>
    </source>
</evidence>
<evidence type="ECO:0000313" key="7">
    <source>
        <dbReference type="EMBL" id="KAJ9537189.1"/>
    </source>
</evidence>
<evidence type="ECO:0000256" key="5">
    <source>
        <dbReference type="ARBA" id="ARBA00030602"/>
    </source>
</evidence>
<proteinExistence type="inferred from homology"/>
<dbReference type="Gene3D" id="3.10.490.10">
    <property type="entry name" value="Gamma-glutamyl cyclotransferase-like"/>
    <property type="match status" value="1"/>
</dbReference>
<dbReference type="CDD" id="cd06661">
    <property type="entry name" value="GGCT_like"/>
    <property type="match status" value="1"/>
</dbReference>
<dbReference type="Proteomes" id="UP001172457">
    <property type="component" value="Chromosome 8"/>
</dbReference>
<organism evidence="7 8">
    <name type="scientific">Centaurea solstitialis</name>
    <name type="common">yellow star-thistle</name>
    <dbReference type="NCBI Taxonomy" id="347529"/>
    <lineage>
        <taxon>Eukaryota</taxon>
        <taxon>Viridiplantae</taxon>
        <taxon>Streptophyta</taxon>
        <taxon>Embryophyta</taxon>
        <taxon>Tracheophyta</taxon>
        <taxon>Spermatophyta</taxon>
        <taxon>Magnoliopsida</taxon>
        <taxon>eudicotyledons</taxon>
        <taxon>Gunneridae</taxon>
        <taxon>Pentapetalae</taxon>
        <taxon>asterids</taxon>
        <taxon>campanulids</taxon>
        <taxon>Asterales</taxon>
        <taxon>Asteraceae</taxon>
        <taxon>Carduoideae</taxon>
        <taxon>Cardueae</taxon>
        <taxon>Centaureinae</taxon>
        <taxon>Centaurea</taxon>
    </lineage>
</organism>
<evidence type="ECO:0000256" key="4">
    <source>
        <dbReference type="ARBA" id="ARBA00023315"/>
    </source>
</evidence>
<keyword evidence="8" id="KW-1185">Reference proteome</keyword>
<comment type="function">
    <text evidence="1">Putative gamma-glutamylcyclotransferase.</text>
</comment>
<name>A0AA38S7S7_9ASTR</name>
<dbReference type="Pfam" id="PF06094">
    <property type="entry name" value="GGACT"/>
    <property type="match status" value="1"/>
</dbReference>
<evidence type="ECO:0000256" key="1">
    <source>
        <dbReference type="ARBA" id="ARBA00002782"/>
    </source>
</evidence>
<feature type="domain" description="Gamma-glutamylcyclotransferase AIG2-like" evidence="6">
    <location>
        <begin position="27"/>
        <end position="146"/>
    </location>
</feature>
<reference evidence="7" key="1">
    <citation type="submission" date="2023-03" db="EMBL/GenBank/DDBJ databases">
        <title>Chromosome-scale reference genome and RAD-based genetic map of yellow starthistle (Centaurea solstitialis) reveal putative structural variation and QTLs associated with invader traits.</title>
        <authorList>
            <person name="Reatini B."/>
            <person name="Cang F.A."/>
            <person name="Jiang Q."/>
            <person name="Mckibben M.T.W."/>
            <person name="Barker M.S."/>
            <person name="Rieseberg L.H."/>
            <person name="Dlugosch K.M."/>
        </authorList>
    </citation>
    <scope>NUCLEOTIDE SEQUENCE</scope>
    <source>
        <strain evidence="7">CAN-66</strain>
        <tissue evidence="7">Leaf</tissue>
    </source>
</reference>
<dbReference type="EMBL" id="JARYMX010000008">
    <property type="protein sequence ID" value="KAJ9537189.1"/>
    <property type="molecule type" value="Genomic_DNA"/>
</dbReference>
<keyword evidence="3" id="KW-0808">Transferase</keyword>
<comment type="caution">
    <text evidence="7">The sequence shown here is derived from an EMBL/GenBank/DDBJ whole genome shotgun (WGS) entry which is preliminary data.</text>
</comment>
<evidence type="ECO:0000313" key="8">
    <source>
        <dbReference type="Proteomes" id="UP001172457"/>
    </source>
</evidence>
<dbReference type="SUPFAM" id="SSF110857">
    <property type="entry name" value="Gamma-glutamyl cyclotransferase-like"/>
    <property type="match status" value="1"/>
</dbReference>
<evidence type="ECO:0000256" key="2">
    <source>
        <dbReference type="ARBA" id="ARBA00008861"/>
    </source>
</evidence>
<evidence type="ECO:0000256" key="3">
    <source>
        <dbReference type="ARBA" id="ARBA00022679"/>
    </source>
</evidence>
<dbReference type="Gene3D" id="6.10.250.210">
    <property type="match status" value="1"/>
</dbReference>
<accession>A0AA38S7S7</accession>
<comment type="similarity">
    <text evidence="2">Belongs to the gamma-glutamylcyclotransferase family.</text>
</comment>
<gene>
    <name evidence="7" type="ORF">OSB04_029922</name>
</gene>